<evidence type="ECO:0000256" key="6">
    <source>
        <dbReference type="ARBA" id="ARBA00022801"/>
    </source>
</evidence>
<evidence type="ECO:0000256" key="3">
    <source>
        <dbReference type="ARBA" id="ARBA00022722"/>
    </source>
</evidence>
<accession>A0A2M7RFB7</accession>
<evidence type="ECO:0000256" key="2">
    <source>
        <dbReference type="ARBA" id="ARBA00001946"/>
    </source>
</evidence>
<feature type="domain" description="Endonuclease/exonuclease/phosphatase" evidence="9">
    <location>
        <begin position="7"/>
        <end position="259"/>
    </location>
</feature>
<evidence type="ECO:0000259" key="9">
    <source>
        <dbReference type="Pfam" id="PF03372"/>
    </source>
</evidence>
<sequence>MKDFNVLSWNIMGQGITISTYDKILKKLNDLRVDILCLQELFPSRKRVEQIQKLGNYHMVREKNLITIDKIYNACFIFSKYPIIDSGEIEFKDPAAVRKIKKIVDTNRCTWTDIKFNGDKVRIYNCHLKLIQTGIAERLKFMNLILNHAKKASGPVIICGDMNTVIPAVGLARKIIQKFHNIPDQDQYINGEYYQKDERYIFEKLVESLTFKNITDTKQTTWAFPHTSFEIFKLKLDWFFIKNIQHKSIQFLPYTSSDHRPILVNFSA</sequence>
<dbReference type="PANTHER" id="PTHR15822">
    <property type="entry name" value="TRAF AND TNF RECEPTOR-ASSOCIATED PROTEIN"/>
    <property type="match status" value="1"/>
</dbReference>
<evidence type="ECO:0000256" key="1">
    <source>
        <dbReference type="ARBA" id="ARBA00001936"/>
    </source>
</evidence>
<evidence type="ECO:0000256" key="4">
    <source>
        <dbReference type="ARBA" id="ARBA00022723"/>
    </source>
</evidence>
<dbReference type="Pfam" id="PF03372">
    <property type="entry name" value="Exo_endo_phos"/>
    <property type="match status" value="1"/>
</dbReference>
<proteinExistence type="predicted"/>
<dbReference type="Proteomes" id="UP000228689">
    <property type="component" value="Unassembled WGS sequence"/>
</dbReference>
<dbReference type="SUPFAM" id="SSF56219">
    <property type="entry name" value="DNase I-like"/>
    <property type="match status" value="1"/>
</dbReference>
<dbReference type="GO" id="GO:0046872">
    <property type="term" value="F:metal ion binding"/>
    <property type="evidence" value="ECO:0007669"/>
    <property type="project" value="UniProtKB-KW"/>
</dbReference>
<keyword evidence="5" id="KW-0227">DNA damage</keyword>
<dbReference type="EMBL" id="PFMC01000025">
    <property type="protein sequence ID" value="PIY95222.1"/>
    <property type="molecule type" value="Genomic_DNA"/>
</dbReference>
<keyword evidence="6" id="KW-0378">Hydrolase</keyword>
<comment type="cofactor">
    <cofactor evidence="2">
        <name>Mg(2+)</name>
        <dbReference type="ChEBI" id="CHEBI:18420"/>
    </cofactor>
</comment>
<dbReference type="GO" id="GO:0016787">
    <property type="term" value="F:hydrolase activity"/>
    <property type="evidence" value="ECO:0007669"/>
    <property type="project" value="UniProtKB-KW"/>
</dbReference>
<comment type="cofactor">
    <cofactor evidence="1">
        <name>Mn(2+)</name>
        <dbReference type="ChEBI" id="CHEBI:29035"/>
    </cofactor>
</comment>
<gene>
    <name evidence="10" type="ORF">COY67_01080</name>
</gene>
<organism evidence="10 11">
    <name type="scientific">Candidatus Komeilibacteria bacterium CG_4_10_14_0_8_um_filter_37_78</name>
    <dbReference type="NCBI Taxonomy" id="1974471"/>
    <lineage>
        <taxon>Bacteria</taxon>
        <taxon>Candidatus Komeiliibacteriota</taxon>
    </lineage>
</organism>
<evidence type="ECO:0000256" key="5">
    <source>
        <dbReference type="ARBA" id="ARBA00022763"/>
    </source>
</evidence>
<keyword evidence="7" id="KW-0460">Magnesium</keyword>
<dbReference type="AlphaFoldDB" id="A0A2M7RFB7"/>
<dbReference type="InterPro" id="IPR051547">
    <property type="entry name" value="TDP2-like"/>
</dbReference>
<keyword evidence="4" id="KW-0479">Metal-binding</keyword>
<dbReference type="Gene3D" id="3.60.10.10">
    <property type="entry name" value="Endonuclease/exonuclease/phosphatase"/>
    <property type="match status" value="1"/>
</dbReference>
<dbReference type="InterPro" id="IPR036691">
    <property type="entry name" value="Endo/exonu/phosph_ase_sf"/>
</dbReference>
<dbReference type="InterPro" id="IPR005135">
    <property type="entry name" value="Endo/exonuclease/phosphatase"/>
</dbReference>
<keyword evidence="8" id="KW-0234">DNA repair</keyword>
<evidence type="ECO:0000313" key="11">
    <source>
        <dbReference type="Proteomes" id="UP000228689"/>
    </source>
</evidence>
<evidence type="ECO:0000313" key="10">
    <source>
        <dbReference type="EMBL" id="PIY95222.1"/>
    </source>
</evidence>
<evidence type="ECO:0000256" key="8">
    <source>
        <dbReference type="ARBA" id="ARBA00023204"/>
    </source>
</evidence>
<dbReference type="GO" id="GO:0004518">
    <property type="term" value="F:nuclease activity"/>
    <property type="evidence" value="ECO:0007669"/>
    <property type="project" value="UniProtKB-KW"/>
</dbReference>
<comment type="caution">
    <text evidence="10">The sequence shown here is derived from an EMBL/GenBank/DDBJ whole genome shotgun (WGS) entry which is preliminary data.</text>
</comment>
<dbReference type="GO" id="GO:0006281">
    <property type="term" value="P:DNA repair"/>
    <property type="evidence" value="ECO:0007669"/>
    <property type="project" value="UniProtKB-KW"/>
</dbReference>
<name>A0A2M7RFB7_9BACT</name>
<protein>
    <recommendedName>
        <fullName evidence="9">Endonuclease/exonuclease/phosphatase domain-containing protein</fullName>
    </recommendedName>
</protein>
<evidence type="ECO:0000256" key="7">
    <source>
        <dbReference type="ARBA" id="ARBA00022842"/>
    </source>
</evidence>
<reference evidence="11" key="1">
    <citation type="submission" date="2017-09" db="EMBL/GenBank/DDBJ databases">
        <title>Depth-based differentiation of microbial function through sediment-hosted aquifers and enrichment of novel symbionts in the deep terrestrial subsurface.</title>
        <authorList>
            <person name="Probst A.J."/>
            <person name="Ladd B."/>
            <person name="Jarett J.K."/>
            <person name="Geller-Mcgrath D.E."/>
            <person name="Sieber C.M.K."/>
            <person name="Emerson J.B."/>
            <person name="Anantharaman K."/>
            <person name="Thomas B.C."/>
            <person name="Malmstrom R."/>
            <person name="Stieglmeier M."/>
            <person name="Klingl A."/>
            <person name="Woyke T."/>
            <person name="Ryan C.M."/>
            <person name="Banfield J.F."/>
        </authorList>
    </citation>
    <scope>NUCLEOTIDE SEQUENCE [LARGE SCALE GENOMIC DNA]</scope>
</reference>
<dbReference type="PANTHER" id="PTHR15822:SF4">
    <property type="entry name" value="TYROSYL-DNA PHOSPHODIESTERASE 2"/>
    <property type="match status" value="1"/>
</dbReference>
<keyword evidence="3" id="KW-0540">Nuclease</keyword>